<feature type="compositionally biased region" description="Basic and acidic residues" evidence="1">
    <location>
        <begin position="43"/>
        <end position="58"/>
    </location>
</feature>
<name>A0A4D6LCJ3_VIGUN</name>
<proteinExistence type="predicted"/>
<accession>A0A4D6LCJ3</accession>
<feature type="region of interest" description="Disordered" evidence="1">
    <location>
        <begin position="37"/>
        <end position="58"/>
    </location>
</feature>
<keyword evidence="3" id="KW-1185">Reference proteome</keyword>
<protein>
    <submittedName>
        <fullName evidence="2">Uncharacterized protein</fullName>
    </submittedName>
</protein>
<organism evidence="2 3">
    <name type="scientific">Vigna unguiculata</name>
    <name type="common">Cowpea</name>
    <dbReference type="NCBI Taxonomy" id="3917"/>
    <lineage>
        <taxon>Eukaryota</taxon>
        <taxon>Viridiplantae</taxon>
        <taxon>Streptophyta</taxon>
        <taxon>Embryophyta</taxon>
        <taxon>Tracheophyta</taxon>
        <taxon>Spermatophyta</taxon>
        <taxon>Magnoliopsida</taxon>
        <taxon>eudicotyledons</taxon>
        <taxon>Gunneridae</taxon>
        <taxon>Pentapetalae</taxon>
        <taxon>rosids</taxon>
        <taxon>fabids</taxon>
        <taxon>Fabales</taxon>
        <taxon>Fabaceae</taxon>
        <taxon>Papilionoideae</taxon>
        <taxon>50 kb inversion clade</taxon>
        <taxon>NPAAA clade</taxon>
        <taxon>indigoferoid/millettioid clade</taxon>
        <taxon>Phaseoleae</taxon>
        <taxon>Vigna</taxon>
    </lineage>
</organism>
<reference evidence="2 3" key="1">
    <citation type="submission" date="2019-04" db="EMBL/GenBank/DDBJ databases">
        <title>An improved genome assembly and genetic linkage map for asparagus bean, Vigna unguiculata ssp. sesquipedialis.</title>
        <authorList>
            <person name="Xia Q."/>
            <person name="Zhang R."/>
            <person name="Dong Y."/>
        </authorList>
    </citation>
    <scope>NUCLEOTIDE SEQUENCE [LARGE SCALE GENOMIC DNA]</scope>
    <source>
        <tissue evidence="2">Leaf</tissue>
    </source>
</reference>
<dbReference type="AlphaFoldDB" id="A0A4D6LCJ3"/>
<sequence>MLEFNSKALILGRRGGTLLQRELREGGKAKVEETQEALKNQAAKHEEEKAAWEKEREE</sequence>
<gene>
    <name evidence="2" type="ORF">DEO72_LG3g822</name>
</gene>
<evidence type="ECO:0000313" key="3">
    <source>
        <dbReference type="Proteomes" id="UP000501690"/>
    </source>
</evidence>
<dbReference type="EMBL" id="CP039347">
    <property type="protein sequence ID" value="QCD86301.1"/>
    <property type="molecule type" value="Genomic_DNA"/>
</dbReference>
<evidence type="ECO:0000313" key="2">
    <source>
        <dbReference type="EMBL" id="QCD86301.1"/>
    </source>
</evidence>
<dbReference type="Proteomes" id="UP000501690">
    <property type="component" value="Linkage Group LG3"/>
</dbReference>
<evidence type="ECO:0000256" key="1">
    <source>
        <dbReference type="SAM" id="MobiDB-lite"/>
    </source>
</evidence>